<keyword evidence="2" id="KW-0732">Signal</keyword>
<dbReference type="PANTHER" id="PTHR37908">
    <property type="entry name" value="TRANSMEMBRANE PROTEIN"/>
    <property type="match status" value="1"/>
</dbReference>
<sequence length="77" mass="8352">MSRFYLFKILLVSAMILSLCFSQGSARNLVSLGNGDHSTVDVKNGRMMLAVNVMDYQEPGANPKNTPVMPPPPPSKA</sequence>
<feature type="region of interest" description="Disordered" evidence="1">
    <location>
        <begin position="57"/>
        <end position="77"/>
    </location>
</feature>
<evidence type="ECO:0000256" key="1">
    <source>
        <dbReference type="SAM" id="MobiDB-lite"/>
    </source>
</evidence>
<dbReference type="EMBL" id="JAJJMA010249135">
    <property type="protein sequence ID" value="MCL7043655.1"/>
    <property type="molecule type" value="Genomic_DNA"/>
</dbReference>
<evidence type="ECO:0000313" key="4">
    <source>
        <dbReference type="Proteomes" id="UP001177140"/>
    </source>
</evidence>
<gene>
    <name evidence="3" type="ORF">MKW94_022555</name>
</gene>
<keyword evidence="4" id="KW-1185">Reference proteome</keyword>
<dbReference type="Proteomes" id="UP001177140">
    <property type="component" value="Unassembled WGS sequence"/>
</dbReference>
<feature type="signal peptide" evidence="2">
    <location>
        <begin position="1"/>
        <end position="26"/>
    </location>
</feature>
<name>A0AA41VLS7_PAPNU</name>
<proteinExistence type="predicted"/>
<feature type="compositionally biased region" description="Pro residues" evidence="1">
    <location>
        <begin position="68"/>
        <end position="77"/>
    </location>
</feature>
<evidence type="ECO:0000313" key="3">
    <source>
        <dbReference type="EMBL" id="MCL7043655.1"/>
    </source>
</evidence>
<dbReference type="AlphaFoldDB" id="A0AA41VLS7"/>
<dbReference type="PANTHER" id="PTHR37908:SF3">
    <property type="entry name" value="TRANSMEMBRANE PROTEIN"/>
    <property type="match status" value="1"/>
</dbReference>
<feature type="chain" id="PRO_5041400228" evidence="2">
    <location>
        <begin position="27"/>
        <end position="77"/>
    </location>
</feature>
<protein>
    <submittedName>
        <fullName evidence="3">Uncharacterized protein</fullName>
    </submittedName>
</protein>
<accession>A0AA41VLS7</accession>
<comment type="caution">
    <text evidence="3">The sequence shown here is derived from an EMBL/GenBank/DDBJ whole genome shotgun (WGS) entry which is preliminary data.</text>
</comment>
<reference evidence="3" key="1">
    <citation type="submission" date="2022-03" db="EMBL/GenBank/DDBJ databases">
        <title>A functionally conserved STORR gene fusion in Papaver species that diverged 16.8 million years ago.</title>
        <authorList>
            <person name="Catania T."/>
        </authorList>
    </citation>
    <scope>NUCLEOTIDE SEQUENCE</scope>
    <source>
        <strain evidence="3">S-191538</strain>
    </source>
</reference>
<evidence type="ECO:0000256" key="2">
    <source>
        <dbReference type="SAM" id="SignalP"/>
    </source>
</evidence>
<organism evidence="3 4">
    <name type="scientific">Papaver nudicaule</name>
    <name type="common">Iceland poppy</name>
    <dbReference type="NCBI Taxonomy" id="74823"/>
    <lineage>
        <taxon>Eukaryota</taxon>
        <taxon>Viridiplantae</taxon>
        <taxon>Streptophyta</taxon>
        <taxon>Embryophyta</taxon>
        <taxon>Tracheophyta</taxon>
        <taxon>Spermatophyta</taxon>
        <taxon>Magnoliopsida</taxon>
        <taxon>Ranunculales</taxon>
        <taxon>Papaveraceae</taxon>
        <taxon>Papaveroideae</taxon>
        <taxon>Papaver</taxon>
    </lineage>
</organism>